<dbReference type="Gene3D" id="2.170.130.10">
    <property type="entry name" value="TonB-dependent receptor, plug domain"/>
    <property type="match status" value="1"/>
</dbReference>
<dbReference type="SUPFAM" id="SSF56935">
    <property type="entry name" value="Porins"/>
    <property type="match status" value="1"/>
</dbReference>
<feature type="non-terminal residue" evidence="2">
    <location>
        <position position="1"/>
    </location>
</feature>
<dbReference type="PROSITE" id="PS52016">
    <property type="entry name" value="TONB_DEPENDENT_REC_3"/>
    <property type="match status" value="1"/>
</dbReference>
<dbReference type="Pfam" id="PF07715">
    <property type="entry name" value="Plug"/>
    <property type="match status" value="1"/>
</dbReference>
<dbReference type="InterPro" id="IPR012910">
    <property type="entry name" value="Plug_dom"/>
</dbReference>
<keyword evidence="2" id="KW-0675">Receptor</keyword>
<dbReference type="InterPro" id="IPR037066">
    <property type="entry name" value="Plug_dom_sf"/>
</dbReference>
<dbReference type="InterPro" id="IPR039426">
    <property type="entry name" value="TonB-dep_rcpt-like"/>
</dbReference>
<feature type="non-terminal residue" evidence="2">
    <location>
        <position position="110"/>
    </location>
</feature>
<proteinExistence type="predicted"/>
<reference evidence="2" key="1">
    <citation type="journal article" date="2012" name="PLoS ONE">
        <title>Gene sets for utilization of primary and secondary nutrition supplies in the distal gut of endangered iberian lynx.</title>
        <authorList>
            <person name="Alcaide M."/>
            <person name="Messina E."/>
            <person name="Richter M."/>
            <person name="Bargiela R."/>
            <person name="Peplies J."/>
            <person name="Huws S.A."/>
            <person name="Newbold C.J."/>
            <person name="Golyshin P.N."/>
            <person name="Simon M.A."/>
            <person name="Lopez G."/>
            <person name="Yakimov M.M."/>
            <person name="Ferrer M."/>
        </authorList>
    </citation>
    <scope>NUCLEOTIDE SEQUENCE</scope>
</reference>
<gene>
    <name evidence="2" type="ORF">EVA_21685</name>
</gene>
<organism evidence="2">
    <name type="scientific">gut metagenome</name>
    <dbReference type="NCBI Taxonomy" id="749906"/>
    <lineage>
        <taxon>unclassified sequences</taxon>
        <taxon>metagenomes</taxon>
        <taxon>organismal metagenomes</taxon>
    </lineage>
</organism>
<sequence length="110" mass="11398">NVMLDETIVVGYGTQKKVNLTGAISVVDDKQLQDRTSHNLVTMLQGSVPGLNITTSSGNPGSTGKMNIRGFTSINNSTADPIVLIDGAIGAIEDVNPNDVASISVIKDAS</sequence>
<accession>J9F6V7</accession>
<dbReference type="EMBL" id="AMCI01008976">
    <property type="protein sequence ID" value="EJW90208.1"/>
    <property type="molecule type" value="Genomic_DNA"/>
</dbReference>
<comment type="caution">
    <text evidence="2">The sequence shown here is derived from an EMBL/GenBank/DDBJ whole genome shotgun (WGS) entry which is preliminary data.</text>
</comment>
<evidence type="ECO:0000259" key="1">
    <source>
        <dbReference type="Pfam" id="PF07715"/>
    </source>
</evidence>
<name>J9F6V7_9ZZZZ</name>
<feature type="domain" description="TonB-dependent receptor plug" evidence="1">
    <location>
        <begin position="17"/>
        <end position="109"/>
    </location>
</feature>
<evidence type="ECO:0000313" key="2">
    <source>
        <dbReference type="EMBL" id="EJW90208.1"/>
    </source>
</evidence>
<dbReference type="AlphaFoldDB" id="J9F6V7"/>
<protein>
    <submittedName>
        <fullName evidence="2">Protein containing TonB-dependent receptor, plug domain protein</fullName>
    </submittedName>
</protein>